<dbReference type="PANTHER" id="PTHR33835:SF1">
    <property type="entry name" value="METALLO-BETA-LACTAMASE DOMAIN-CONTAINING PROTEIN"/>
    <property type="match status" value="1"/>
</dbReference>
<dbReference type="Proteomes" id="UP001172155">
    <property type="component" value="Unassembled WGS sequence"/>
</dbReference>
<dbReference type="Gene3D" id="3.60.15.10">
    <property type="entry name" value="Ribonuclease Z/Hydroxyacylglutathione hydrolase-like"/>
    <property type="match status" value="1"/>
</dbReference>
<evidence type="ECO:0008006" key="3">
    <source>
        <dbReference type="Google" id="ProtNLM"/>
    </source>
</evidence>
<dbReference type="InterPro" id="IPR036866">
    <property type="entry name" value="RibonucZ/Hydroxyglut_hydro"/>
</dbReference>
<evidence type="ECO:0000313" key="2">
    <source>
        <dbReference type="Proteomes" id="UP001172155"/>
    </source>
</evidence>
<proteinExistence type="predicted"/>
<evidence type="ECO:0000313" key="1">
    <source>
        <dbReference type="EMBL" id="KAK0749428.1"/>
    </source>
</evidence>
<dbReference type="Pfam" id="PF14234">
    <property type="entry name" value="DUF4336"/>
    <property type="match status" value="1"/>
</dbReference>
<dbReference type="EMBL" id="JAUKUD010000003">
    <property type="protein sequence ID" value="KAK0749428.1"/>
    <property type="molecule type" value="Genomic_DNA"/>
</dbReference>
<gene>
    <name evidence="1" type="ORF">B0T18DRAFT_322549</name>
</gene>
<dbReference type="AlphaFoldDB" id="A0AA40K815"/>
<dbReference type="InterPro" id="IPR025638">
    <property type="entry name" value="DUF4336"/>
</dbReference>
<organism evidence="1 2">
    <name type="scientific">Schizothecium vesticola</name>
    <dbReference type="NCBI Taxonomy" id="314040"/>
    <lineage>
        <taxon>Eukaryota</taxon>
        <taxon>Fungi</taxon>
        <taxon>Dikarya</taxon>
        <taxon>Ascomycota</taxon>
        <taxon>Pezizomycotina</taxon>
        <taxon>Sordariomycetes</taxon>
        <taxon>Sordariomycetidae</taxon>
        <taxon>Sordariales</taxon>
        <taxon>Schizotheciaceae</taxon>
        <taxon>Schizothecium</taxon>
    </lineage>
</organism>
<name>A0AA40K815_9PEZI</name>
<dbReference type="PANTHER" id="PTHR33835">
    <property type="entry name" value="YALI0C07656P"/>
    <property type="match status" value="1"/>
</dbReference>
<accession>A0AA40K815</accession>
<comment type="caution">
    <text evidence="1">The sequence shown here is derived from an EMBL/GenBank/DDBJ whole genome shotgun (WGS) entry which is preliminary data.</text>
</comment>
<protein>
    <recommendedName>
        <fullName evidence="3">DUF4336 domain-containing protein</fullName>
    </recommendedName>
</protein>
<dbReference type="SUPFAM" id="SSF56281">
    <property type="entry name" value="Metallo-hydrolase/oxidoreductase"/>
    <property type="match status" value="1"/>
</dbReference>
<reference evidence="1" key="1">
    <citation type="submission" date="2023-06" db="EMBL/GenBank/DDBJ databases">
        <title>Genome-scale phylogeny and comparative genomics of the fungal order Sordariales.</title>
        <authorList>
            <consortium name="Lawrence Berkeley National Laboratory"/>
            <person name="Hensen N."/>
            <person name="Bonometti L."/>
            <person name="Westerberg I."/>
            <person name="Brannstrom I.O."/>
            <person name="Guillou S."/>
            <person name="Cros-Aarteil S."/>
            <person name="Calhoun S."/>
            <person name="Haridas S."/>
            <person name="Kuo A."/>
            <person name="Mondo S."/>
            <person name="Pangilinan J."/>
            <person name="Riley R."/>
            <person name="LaButti K."/>
            <person name="Andreopoulos B."/>
            <person name="Lipzen A."/>
            <person name="Chen C."/>
            <person name="Yanf M."/>
            <person name="Daum C."/>
            <person name="Ng V."/>
            <person name="Clum A."/>
            <person name="Steindorff A."/>
            <person name="Ohm R."/>
            <person name="Martin F."/>
            <person name="Silar P."/>
            <person name="Natvig D."/>
            <person name="Lalanne C."/>
            <person name="Gautier V."/>
            <person name="Ament-velasquez S.L."/>
            <person name="Kruys A."/>
            <person name="Hutchinson M.I."/>
            <person name="Powell A.J."/>
            <person name="Barry K."/>
            <person name="Miller A.N."/>
            <person name="Grigoriev I.V."/>
            <person name="Debuchy R."/>
            <person name="Gladieux P."/>
            <person name="Thoren M.H."/>
            <person name="Johannesson H."/>
        </authorList>
    </citation>
    <scope>NUCLEOTIDE SEQUENCE</scope>
    <source>
        <strain evidence="1">SMH3187-1</strain>
    </source>
</reference>
<sequence>MSDTLIPSNPSDVMVIRDVTPNVVTLSVPFLRFNRIPVGGRGTIVRLSSGALAVFSPVALTPEVKAKLVALGNNLRYIIAPDIEHHIFVSEWKTAFPTAVLIGVDGLPEKRSAQNDPKIGKETFDVVFKADTKRTTSISAEFDHDFDYEYVDAHANKELVFLYKPDRVLIQADLIFNLPATEQYSRVPEKDRPIPGFLARQFIGLQTTQGDVKGLKRVIWYAFSRSNRPSFNESIKRINAWDIKIIVPCHGDVIEEGAKEAFEKVFDWHINGRK</sequence>
<keyword evidence="2" id="KW-1185">Reference proteome</keyword>